<dbReference type="HOGENOM" id="CLU_033085_1_0_1"/>
<sequence length="471" mass="49328">MRSTLLLRSIFILFPPILMAKAFSVSVGTAAECASFTVSWTGGQSPFQISIFPVFDVPRFYSVPSSAYNGNQGSYTISQLPLGQGTKFVLTVSDATGFGTGGATDVIQVAESTSSSSCNTTTPALSYTYNLPSSLQQCAPYVFNGYQGAALPVTFVGLIPGGEAFVLQSGVATSSYTWTTNVQAGTSIIFSMLDAQNRTGGSSDLETVQLSNDASCLSSTSPSSTASIPQSSQSGSSSPSTSPTGSSSTKISTATIIGIAGGGVVALAALVFLGLFLIRKRRRNYSMYSLATPRNAPLLHSSGDLHHDPDTPMNATVYPFPYQRDHARSFVPSGQTTPSMSHRAPQDTHSLPRTLTSLQGDSSIGAHSPNSAPYSDTGMSSVPSSARGKGSMTVMSAPTRFIIHTDAEDVPPAAPQVIELPPQYSERPGSGLQQSQSRPLSSGTEYGDTELAYASNAMDPNSDFRQPHSPP</sequence>
<evidence type="ECO:0000256" key="1">
    <source>
        <dbReference type="SAM" id="MobiDB-lite"/>
    </source>
</evidence>
<dbReference type="PANTHER" id="PTHR37487:SF3">
    <property type="entry name" value="CLEAVAGE_POLYADENYLATION SPECIFICITY FACTOR A SUBUNIT N-TERMINAL DOMAIN-CONTAINING PROTEIN"/>
    <property type="match status" value="1"/>
</dbReference>
<reference evidence="4 5" key="1">
    <citation type="submission" date="2014-04" db="EMBL/GenBank/DDBJ databases">
        <authorList>
            <consortium name="DOE Joint Genome Institute"/>
            <person name="Kuo A."/>
            <person name="Kohler A."/>
            <person name="Costa M.D."/>
            <person name="Nagy L.G."/>
            <person name="Floudas D."/>
            <person name="Copeland A."/>
            <person name="Barry K.W."/>
            <person name="Cichocki N."/>
            <person name="Veneault-Fourrey C."/>
            <person name="LaButti K."/>
            <person name="Lindquist E.A."/>
            <person name="Lipzen A."/>
            <person name="Lundell T."/>
            <person name="Morin E."/>
            <person name="Murat C."/>
            <person name="Sun H."/>
            <person name="Tunlid A."/>
            <person name="Henrissat B."/>
            <person name="Grigoriev I.V."/>
            <person name="Hibbett D.S."/>
            <person name="Martin F."/>
            <person name="Nordberg H.P."/>
            <person name="Cantor M.N."/>
            <person name="Hua S.X."/>
        </authorList>
    </citation>
    <scope>NUCLEOTIDE SEQUENCE [LARGE SCALE GENOMIC DNA]</scope>
    <source>
        <strain evidence="4 5">Marx 270</strain>
    </source>
</reference>
<keyword evidence="2" id="KW-0472">Membrane</keyword>
<keyword evidence="2" id="KW-0812">Transmembrane</keyword>
<evidence type="ECO:0000313" key="5">
    <source>
        <dbReference type="Proteomes" id="UP000054217"/>
    </source>
</evidence>
<feature type="compositionally biased region" description="Polar residues" evidence="1">
    <location>
        <begin position="347"/>
        <end position="362"/>
    </location>
</feature>
<feature type="region of interest" description="Disordered" evidence="1">
    <location>
        <begin position="420"/>
        <end position="471"/>
    </location>
</feature>
<dbReference type="EMBL" id="KN831957">
    <property type="protein sequence ID" value="KIO08339.1"/>
    <property type="molecule type" value="Genomic_DNA"/>
</dbReference>
<dbReference type="InParanoid" id="A0A0C3PJK9"/>
<dbReference type="CDD" id="cd12087">
    <property type="entry name" value="TM_EGFR-like"/>
    <property type="match status" value="1"/>
</dbReference>
<feature type="region of interest" description="Disordered" evidence="1">
    <location>
        <begin position="329"/>
        <end position="392"/>
    </location>
</feature>
<accession>A0A0C3PJK9</accession>
<dbReference type="AlphaFoldDB" id="A0A0C3PJK9"/>
<evidence type="ECO:0000256" key="2">
    <source>
        <dbReference type="SAM" id="Phobius"/>
    </source>
</evidence>
<keyword evidence="2" id="KW-1133">Transmembrane helix</keyword>
<keyword evidence="5" id="KW-1185">Reference proteome</keyword>
<feature type="compositionally biased region" description="Polar residues" evidence="1">
    <location>
        <begin position="431"/>
        <end position="444"/>
    </location>
</feature>
<feature type="signal peptide" evidence="3">
    <location>
        <begin position="1"/>
        <end position="20"/>
    </location>
</feature>
<keyword evidence="3" id="KW-0732">Signal</keyword>
<evidence type="ECO:0000313" key="4">
    <source>
        <dbReference type="EMBL" id="KIO08339.1"/>
    </source>
</evidence>
<name>A0A0C3PJK9_PISTI</name>
<dbReference type="PANTHER" id="PTHR37487">
    <property type="entry name" value="CHROMOSOME 1, WHOLE GENOME SHOTGUN SEQUENCE"/>
    <property type="match status" value="1"/>
</dbReference>
<feature type="region of interest" description="Disordered" evidence="1">
    <location>
        <begin position="219"/>
        <end position="249"/>
    </location>
</feature>
<dbReference type="STRING" id="870435.A0A0C3PJK9"/>
<feature type="chain" id="PRO_5002176905" description="Mid2 domain-containing protein" evidence="3">
    <location>
        <begin position="21"/>
        <end position="471"/>
    </location>
</feature>
<proteinExistence type="predicted"/>
<evidence type="ECO:0000256" key="3">
    <source>
        <dbReference type="SAM" id="SignalP"/>
    </source>
</evidence>
<feature type="transmembrane region" description="Helical" evidence="2">
    <location>
        <begin position="256"/>
        <end position="278"/>
    </location>
</feature>
<reference evidence="5" key="2">
    <citation type="submission" date="2015-01" db="EMBL/GenBank/DDBJ databases">
        <title>Evolutionary Origins and Diversification of the Mycorrhizal Mutualists.</title>
        <authorList>
            <consortium name="DOE Joint Genome Institute"/>
            <consortium name="Mycorrhizal Genomics Consortium"/>
            <person name="Kohler A."/>
            <person name="Kuo A."/>
            <person name="Nagy L.G."/>
            <person name="Floudas D."/>
            <person name="Copeland A."/>
            <person name="Barry K.W."/>
            <person name="Cichocki N."/>
            <person name="Veneault-Fourrey C."/>
            <person name="LaButti K."/>
            <person name="Lindquist E.A."/>
            <person name="Lipzen A."/>
            <person name="Lundell T."/>
            <person name="Morin E."/>
            <person name="Murat C."/>
            <person name="Riley R."/>
            <person name="Ohm R."/>
            <person name="Sun H."/>
            <person name="Tunlid A."/>
            <person name="Henrissat B."/>
            <person name="Grigoriev I.V."/>
            <person name="Hibbett D.S."/>
            <person name="Martin F."/>
        </authorList>
    </citation>
    <scope>NUCLEOTIDE SEQUENCE [LARGE SCALE GENOMIC DNA]</scope>
    <source>
        <strain evidence="5">Marx 270</strain>
    </source>
</reference>
<dbReference type="Proteomes" id="UP000054217">
    <property type="component" value="Unassembled WGS sequence"/>
</dbReference>
<evidence type="ECO:0008006" key="6">
    <source>
        <dbReference type="Google" id="ProtNLM"/>
    </source>
</evidence>
<dbReference type="OrthoDB" id="2591431at2759"/>
<gene>
    <name evidence="4" type="ORF">M404DRAFT_997272</name>
</gene>
<feature type="compositionally biased region" description="Polar residues" evidence="1">
    <location>
        <begin position="368"/>
        <end position="384"/>
    </location>
</feature>
<organism evidence="4 5">
    <name type="scientific">Pisolithus tinctorius Marx 270</name>
    <dbReference type="NCBI Taxonomy" id="870435"/>
    <lineage>
        <taxon>Eukaryota</taxon>
        <taxon>Fungi</taxon>
        <taxon>Dikarya</taxon>
        <taxon>Basidiomycota</taxon>
        <taxon>Agaricomycotina</taxon>
        <taxon>Agaricomycetes</taxon>
        <taxon>Agaricomycetidae</taxon>
        <taxon>Boletales</taxon>
        <taxon>Sclerodermatineae</taxon>
        <taxon>Pisolithaceae</taxon>
        <taxon>Pisolithus</taxon>
    </lineage>
</organism>
<protein>
    <recommendedName>
        <fullName evidence="6">Mid2 domain-containing protein</fullName>
    </recommendedName>
</protein>